<dbReference type="EMBL" id="BAAAHP010000018">
    <property type="protein sequence ID" value="GAA0923415.1"/>
    <property type="molecule type" value="Genomic_DNA"/>
</dbReference>
<evidence type="ECO:0000313" key="6">
    <source>
        <dbReference type="Proteomes" id="UP001499967"/>
    </source>
</evidence>
<dbReference type="RefSeq" id="WP_343938905.1">
    <property type="nucleotide sequence ID" value="NZ_BAAAHP010000018.1"/>
</dbReference>
<evidence type="ECO:0000256" key="3">
    <source>
        <dbReference type="ARBA" id="ARBA00023064"/>
    </source>
</evidence>
<dbReference type="SMART" id="SM01350">
    <property type="entry name" value="6PGD"/>
    <property type="match status" value="1"/>
</dbReference>
<dbReference type="Gene3D" id="1.10.1040.10">
    <property type="entry name" value="N-(1-d-carboxylethyl)-l-norvaline Dehydrogenase, domain 2"/>
    <property type="match status" value="1"/>
</dbReference>
<sequence length="299" mass="32468">MRVGIVGLGRMGAGLAQAAIDHGHDVIGYDPGTKSGKVLADRGLALVTTLGELIDELPSPRIILVYVPHGDPTEQVCEQLRASASTGDVVVDGGNSHWEDSRRRHREFAQEGIRFVDLGTSGGLWGARHGACFMAGGDPDAYQMIEPLLRELAFDERATLYAGAPGSGHFVKLVHNAIEFGMVQSIAEGVELMTRSGFELDLPAVFDNWNHGSVIRSWLVELMGDALRKNPDLSRLATYVEDTGEVKWVVRWALERDIPTPVVSESQQALMGYRDLDAPVAKAVALLRNGFGGHPVHER</sequence>
<organism evidence="5 6">
    <name type="scientific">Pseudonocardia zijingensis</name>
    <dbReference type="NCBI Taxonomy" id="153376"/>
    <lineage>
        <taxon>Bacteria</taxon>
        <taxon>Bacillati</taxon>
        <taxon>Actinomycetota</taxon>
        <taxon>Actinomycetes</taxon>
        <taxon>Pseudonocardiales</taxon>
        <taxon>Pseudonocardiaceae</taxon>
        <taxon>Pseudonocardia</taxon>
    </lineage>
</organism>
<dbReference type="SUPFAM" id="SSF51735">
    <property type="entry name" value="NAD(P)-binding Rossmann-fold domains"/>
    <property type="match status" value="1"/>
</dbReference>
<dbReference type="Pfam" id="PF00393">
    <property type="entry name" value="6PGD"/>
    <property type="match status" value="1"/>
</dbReference>
<dbReference type="InterPro" id="IPR008927">
    <property type="entry name" value="6-PGluconate_DH-like_C_sf"/>
</dbReference>
<dbReference type="Gene3D" id="3.40.50.720">
    <property type="entry name" value="NAD(P)-binding Rossmann-like Domain"/>
    <property type="match status" value="1"/>
</dbReference>
<dbReference type="SUPFAM" id="SSF48179">
    <property type="entry name" value="6-phosphogluconate dehydrogenase C-terminal domain-like"/>
    <property type="match status" value="1"/>
</dbReference>
<dbReference type="Pfam" id="PF03446">
    <property type="entry name" value="NAD_binding_2"/>
    <property type="match status" value="1"/>
</dbReference>
<accession>A0ABP3ZM51</accession>
<dbReference type="InterPro" id="IPR013328">
    <property type="entry name" value="6PGD_dom2"/>
</dbReference>
<keyword evidence="2" id="KW-0560">Oxidoreductase</keyword>
<keyword evidence="3" id="KW-0311">Gluconate utilization</keyword>
<dbReference type="NCBIfam" id="TIGR00872">
    <property type="entry name" value="gnd_rel"/>
    <property type="match status" value="1"/>
</dbReference>
<evidence type="ECO:0000259" key="4">
    <source>
        <dbReference type="SMART" id="SM01350"/>
    </source>
</evidence>
<proteinExistence type="inferred from homology"/>
<dbReference type="Proteomes" id="UP001499967">
    <property type="component" value="Unassembled WGS sequence"/>
</dbReference>
<dbReference type="InterPro" id="IPR036291">
    <property type="entry name" value="NAD(P)-bd_dom_sf"/>
</dbReference>
<dbReference type="InterPro" id="IPR004849">
    <property type="entry name" value="6DGDH_YqeC"/>
</dbReference>
<dbReference type="InterPro" id="IPR006115">
    <property type="entry name" value="6PGDH_NADP-bd"/>
</dbReference>
<dbReference type="PANTHER" id="PTHR11811">
    <property type="entry name" value="6-PHOSPHOGLUCONATE DEHYDROGENASE"/>
    <property type="match status" value="1"/>
</dbReference>
<gene>
    <name evidence="5" type="primary">gnd_1</name>
    <name evidence="5" type="ORF">GCM10009559_07550</name>
</gene>
<comment type="caution">
    <text evidence="5">The sequence shown here is derived from an EMBL/GenBank/DDBJ whole genome shotgun (WGS) entry which is preliminary data.</text>
</comment>
<dbReference type="NCBIfam" id="NF007161">
    <property type="entry name" value="PRK09599.1"/>
    <property type="match status" value="1"/>
</dbReference>
<dbReference type="PRINTS" id="PR00076">
    <property type="entry name" value="6PGDHDRGNASE"/>
</dbReference>
<feature type="domain" description="6-phosphogluconate dehydrogenase C-terminal" evidence="4">
    <location>
        <begin position="168"/>
        <end position="295"/>
    </location>
</feature>
<dbReference type="InterPro" id="IPR006114">
    <property type="entry name" value="6PGDH_C"/>
</dbReference>
<comment type="similarity">
    <text evidence="1">Belongs to the 6-phosphogluconate dehydrogenase family.</text>
</comment>
<protein>
    <submittedName>
        <fullName evidence="5">Decarboxylating 6-phosphogluconate dehydrogenase</fullName>
    </submittedName>
</protein>
<evidence type="ECO:0000313" key="5">
    <source>
        <dbReference type="EMBL" id="GAA0923415.1"/>
    </source>
</evidence>
<reference evidence="6" key="1">
    <citation type="journal article" date="2019" name="Int. J. Syst. Evol. Microbiol.">
        <title>The Global Catalogue of Microorganisms (GCM) 10K type strain sequencing project: providing services to taxonomists for standard genome sequencing and annotation.</title>
        <authorList>
            <consortium name="The Broad Institute Genomics Platform"/>
            <consortium name="The Broad Institute Genome Sequencing Center for Infectious Disease"/>
            <person name="Wu L."/>
            <person name="Ma J."/>
        </authorList>
    </citation>
    <scope>NUCLEOTIDE SEQUENCE [LARGE SCALE GENOMIC DNA]</scope>
    <source>
        <strain evidence="6">JCM 11117</strain>
    </source>
</reference>
<evidence type="ECO:0000256" key="2">
    <source>
        <dbReference type="ARBA" id="ARBA00023002"/>
    </source>
</evidence>
<dbReference type="InterPro" id="IPR006183">
    <property type="entry name" value="Pgluconate_DH"/>
</dbReference>
<evidence type="ECO:0000256" key="1">
    <source>
        <dbReference type="ARBA" id="ARBA00008419"/>
    </source>
</evidence>
<keyword evidence="6" id="KW-1185">Reference proteome</keyword>
<name>A0ABP3ZM51_9PSEU</name>